<dbReference type="InterPro" id="IPR055502">
    <property type="entry name" value="DUF7074"/>
</dbReference>
<evidence type="ECO:0000256" key="1">
    <source>
        <dbReference type="SAM" id="Phobius"/>
    </source>
</evidence>
<dbReference type="EMBL" id="PNBA02000021">
    <property type="protein sequence ID" value="KAG6387044.1"/>
    <property type="molecule type" value="Genomic_DNA"/>
</dbReference>
<reference evidence="4" key="1">
    <citation type="submission" date="2018-01" db="EMBL/GenBank/DDBJ databases">
        <authorList>
            <person name="Mao J.F."/>
        </authorList>
    </citation>
    <scope>NUCLEOTIDE SEQUENCE</scope>
    <source>
        <strain evidence="4">Huo1</strain>
        <tissue evidence="4">Leaf</tissue>
    </source>
</reference>
<dbReference type="GO" id="GO:0005794">
    <property type="term" value="C:Golgi apparatus"/>
    <property type="evidence" value="ECO:0007669"/>
    <property type="project" value="TreeGrafter"/>
</dbReference>
<protein>
    <recommendedName>
        <fullName evidence="6">O-fucosyltransferase family protein</fullName>
    </recommendedName>
</protein>
<evidence type="ECO:0000313" key="5">
    <source>
        <dbReference type="Proteomes" id="UP000298416"/>
    </source>
</evidence>
<evidence type="ECO:0000259" key="3">
    <source>
        <dbReference type="Pfam" id="PF23272"/>
    </source>
</evidence>
<dbReference type="PANTHER" id="PTHR31469:SF2">
    <property type="entry name" value="EXPRESSED PROTEIN"/>
    <property type="match status" value="1"/>
</dbReference>
<organism evidence="4">
    <name type="scientific">Salvia splendens</name>
    <name type="common">Scarlet sage</name>
    <dbReference type="NCBI Taxonomy" id="180675"/>
    <lineage>
        <taxon>Eukaryota</taxon>
        <taxon>Viridiplantae</taxon>
        <taxon>Streptophyta</taxon>
        <taxon>Embryophyta</taxon>
        <taxon>Tracheophyta</taxon>
        <taxon>Spermatophyta</taxon>
        <taxon>Magnoliopsida</taxon>
        <taxon>eudicotyledons</taxon>
        <taxon>Gunneridae</taxon>
        <taxon>Pentapetalae</taxon>
        <taxon>asterids</taxon>
        <taxon>lamiids</taxon>
        <taxon>Lamiales</taxon>
        <taxon>Lamiaceae</taxon>
        <taxon>Nepetoideae</taxon>
        <taxon>Mentheae</taxon>
        <taxon>Salviinae</taxon>
        <taxon>Salvia</taxon>
        <taxon>Salvia subgen. Calosphace</taxon>
        <taxon>core Calosphace</taxon>
    </lineage>
</organism>
<feature type="domain" description="DUF7075" evidence="3">
    <location>
        <begin position="188"/>
        <end position="470"/>
    </location>
</feature>
<comment type="caution">
    <text evidence="4">The sequence shown here is derived from an EMBL/GenBank/DDBJ whole genome shotgun (WGS) entry which is preliminary data.</text>
</comment>
<keyword evidence="1" id="KW-0472">Membrane</keyword>
<feature type="transmembrane region" description="Helical" evidence="1">
    <location>
        <begin position="21"/>
        <end position="40"/>
    </location>
</feature>
<accession>A0A8X8Z0P4</accession>
<dbReference type="Pfam" id="PF23269">
    <property type="entry name" value="DUF7074"/>
    <property type="match status" value="1"/>
</dbReference>
<name>A0A8X8Z0P4_SALSN</name>
<dbReference type="Pfam" id="PF23272">
    <property type="entry name" value="DUF7075"/>
    <property type="match status" value="1"/>
</dbReference>
<proteinExistence type="predicted"/>
<sequence length="485" mass="55910">MMHNPWVRSPRNLGRNALAMIAGLLFTLWLTVVIILTTTFDSELYSTTEHTDFLSPELNSTDQAAIEAGNCRVDDPINCRDDEVFELLMSAAFEDLRDVYFYQFGKPVEGDNGSSCHMAWRFKHKEANLVGFYKDYRSFRVLRSEDCKLRVAGIGGFHSGGNARKGKFEKAIEIGETVNGDLEFEEPFSDGKYLVYGDDGVKYKSTLHFSWSLLCALGEAEFLNRTLVVDNIRFDWPSVAEGEMVRDFRYYFDLENLKDASSVIDQGVFWSEWGKRNGLEVHVVEGSRVTPLKLAEANESLIIRKFKGGDYWWKVCAGEADRIQRPWHKFRNSRALWDVASTIASRMEWDYDSVHVERGEKAMNKEMWPNLDNDTSPQAVLAALKDRGVEDGRRVYVATDEEEAGLFDALNQRYEVRFLEDYRDLWDEGSDWDYEVRKLNDDIVGVEFDGYMRELVNFDVFSRGKTKVETFYDLTRDCKDGLNTC</sequence>
<dbReference type="PANTHER" id="PTHR31469">
    <property type="entry name" value="OS07G0633600 PROTEIN"/>
    <property type="match status" value="1"/>
</dbReference>
<evidence type="ECO:0000259" key="2">
    <source>
        <dbReference type="Pfam" id="PF23269"/>
    </source>
</evidence>
<dbReference type="InterPro" id="IPR055503">
    <property type="entry name" value="DUF7075"/>
</dbReference>
<gene>
    <name evidence="4" type="ORF">SASPL_152226</name>
</gene>
<keyword evidence="1" id="KW-1133">Transmembrane helix</keyword>
<dbReference type="AlphaFoldDB" id="A0A8X8Z0P4"/>
<evidence type="ECO:0000313" key="4">
    <source>
        <dbReference type="EMBL" id="KAG6387044.1"/>
    </source>
</evidence>
<feature type="domain" description="DUF7074" evidence="2">
    <location>
        <begin position="75"/>
        <end position="159"/>
    </location>
</feature>
<keyword evidence="5" id="KW-1185">Reference proteome</keyword>
<keyword evidence="1" id="KW-0812">Transmembrane</keyword>
<evidence type="ECO:0008006" key="6">
    <source>
        <dbReference type="Google" id="ProtNLM"/>
    </source>
</evidence>
<dbReference type="Proteomes" id="UP000298416">
    <property type="component" value="Unassembled WGS sequence"/>
</dbReference>
<reference evidence="4" key="2">
    <citation type="submission" date="2020-08" db="EMBL/GenBank/DDBJ databases">
        <title>Plant Genome Project.</title>
        <authorList>
            <person name="Zhang R.-G."/>
        </authorList>
    </citation>
    <scope>NUCLEOTIDE SEQUENCE</scope>
    <source>
        <strain evidence="4">Huo1</strain>
        <tissue evidence="4">Leaf</tissue>
    </source>
</reference>